<accession>A0ABU5QUQ0</accession>
<evidence type="ECO:0000313" key="1">
    <source>
        <dbReference type="EMBL" id="MEA5260748.1"/>
    </source>
</evidence>
<keyword evidence="2" id="KW-1185">Reference proteome</keyword>
<dbReference type="Proteomes" id="UP001304671">
    <property type="component" value="Unassembled WGS sequence"/>
</dbReference>
<dbReference type="EMBL" id="JAYFUL010000066">
    <property type="protein sequence ID" value="MEA5260748.1"/>
    <property type="molecule type" value="Genomic_DNA"/>
</dbReference>
<comment type="caution">
    <text evidence="1">The sequence shown here is derived from an EMBL/GenBank/DDBJ whole genome shotgun (WGS) entry which is preliminary data.</text>
</comment>
<organism evidence="1 2">
    <name type="scientific">Arcicella aquatica</name>
    <dbReference type="NCBI Taxonomy" id="217141"/>
    <lineage>
        <taxon>Bacteria</taxon>
        <taxon>Pseudomonadati</taxon>
        <taxon>Bacteroidota</taxon>
        <taxon>Cytophagia</taxon>
        <taxon>Cytophagales</taxon>
        <taxon>Flectobacillaceae</taxon>
        <taxon>Arcicella</taxon>
    </lineage>
</organism>
<dbReference type="RefSeq" id="WP_323253542.1">
    <property type="nucleotide sequence ID" value="NZ_JAYFUL010000066.1"/>
</dbReference>
<name>A0ABU5QUQ0_9BACT</name>
<reference evidence="1 2" key="1">
    <citation type="submission" date="2023-12" db="EMBL/GenBank/DDBJ databases">
        <title>Novel species of the genus Arcicella isolated from rivers.</title>
        <authorList>
            <person name="Lu H."/>
        </authorList>
    </citation>
    <scope>NUCLEOTIDE SEQUENCE [LARGE SCALE GENOMIC DNA]</scope>
    <source>
        <strain evidence="1 2">LMG 21963</strain>
    </source>
</reference>
<proteinExistence type="predicted"/>
<evidence type="ECO:0000313" key="2">
    <source>
        <dbReference type="Proteomes" id="UP001304671"/>
    </source>
</evidence>
<protein>
    <submittedName>
        <fullName evidence="1">Uncharacterized protein</fullName>
    </submittedName>
</protein>
<sequence length="196" mass="23088">MKRLLLITVIMNGVLMMNGVSQNLKRNPLPPPPSPNEKWLKCVPLNKYSAVQRKQFYPFNQSSLVKIISFKEYINIDTLITGVTESTIFADLQNQPKIFESFTLNQKQLNELTYILYNYGFKTKKYEEESMCYYPRNAIVFYDKKGLPFEWIELCFECNGYKKTSKQVKTGDFCIGKYELLKHFFKKHKIHYGIDS</sequence>
<gene>
    <name evidence="1" type="ORF">VB264_23315</name>
</gene>